<reference evidence="8 9" key="1">
    <citation type="submission" date="2018-06" db="EMBL/GenBank/DDBJ databases">
        <title>Genomic Encyclopedia of Type Strains, Phase IV (KMG-IV): sequencing the most valuable type-strain genomes for metagenomic binning, comparative biology and taxonomic classification.</title>
        <authorList>
            <person name="Goeker M."/>
        </authorList>
    </citation>
    <scope>NUCLEOTIDE SEQUENCE [LARGE SCALE GENOMIC DNA]</scope>
    <source>
        <strain evidence="8 9">DSM 18048</strain>
    </source>
</reference>
<dbReference type="AlphaFoldDB" id="A0A318SFF4"/>
<proteinExistence type="predicted"/>
<dbReference type="PANTHER" id="PTHR30213:SF1">
    <property type="entry name" value="INNER MEMBRANE PROTEIN YHJD"/>
    <property type="match status" value="1"/>
</dbReference>
<comment type="subcellular location">
    <subcellularLocation>
        <location evidence="1">Cell membrane</location>
        <topology evidence="1">Multi-pass membrane protein</topology>
    </subcellularLocation>
</comment>
<accession>A0A318SFF4</accession>
<keyword evidence="3 7" id="KW-0812">Transmembrane</keyword>
<evidence type="ECO:0000256" key="4">
    <source>
        <dbReference type="ARBA" id="ARBA00022989"/>
    </source>
</evidence>
<keyword evidence="4 7" id="KW-1133">Transmembrane helix</keyword>
<sequence>MNVRVAFELLKDAYLAFGQDRAPRLAAATAYYAIFSIAPLLVLLVAIAGQFLSRDAVQEQIVNALTSGVGQSVSGDLRSELRQLLAANFQNLQRTNLVASIIGFGTLFLGATGLFAQLQDALNSLWGADPAPQTGFLRVIKTRLISFALVLLFATLILAFVVGNTALSAFAKQLGDLFGVGAILAALGTFVLSVGVFTLAFGVIFKYLPDVKLSWRDVRFGGFVTALLFTIGQLLLTQYFTRVSPTSVFGAAGSLIALLLWIYYSCMIIFFGAEVTWVYAQREGTEAGGAQNPDKKAALAQKGAHLDPTPSEKEQEAAARTPGAAVRGRPSDEAPAPSRTPPLPGARGLLSRAVLALLALPALPIVLLIRAFSRRR</sequence>
<evidence type="ECO:0000313" key="8">
    <source>
        <dbReference type="EMBL" id="PYE55965.1"/>
    </source>
</evidence>
<comment type="caution">
    <text evidence="8">The sequence shown here is derived from an EMBL/GenBank/DDBJ whole genome shotgun (WGS) entry which is preliminary data.</text>
</comment>
<keyword evidence="2" id="KW-1003">Cell membrane</keyword>
<feature type="transmembrane region" description="Helical" evidence="7">
    <location>
        <begin position="220"/>
        <end position="236"/>
    </location>
</feature>
<evidence type="ECO:0000313" key="9">
    <source>
        <dbReference type="Proteomes" id="UP000248326"/>
    </source>
</evidence>
<keyword evidence="9" id="KW-1185">Reference proteome</keyword>
<evidence type="ECO:0000256" key="1">
    <source>
        <dbReference type="ARBA" id="ARBA00004651"/>
    </source>
</evidence>
<protein>
    <submittedName>
        <fullName evidence="8">Membrane protein</fullName>
    </submittedName>
</protein>
<evidence type="ECO:0000256" key="3">
    <source>
        <dbReference type="ARBA" id="ARBA00022692"/>
    </source>
</evidence>
<evidence type="ECO:0000256" key="5">
    <source>
        <dbReference type="ARBA" id="ARBA00023136"/>
    </source>
</evidence>
<dbReference type="GO" id="GO:0005886">
    <property type="term" value="C:plasma membrane"/>
    <property type="evidence" value="ECO:0007669"/>
    <property type="project" value="UniProtKB-SubCell"/>
</dbReference>
<feature type="transmembrane region" description="Helical" evidence="7">
    <location>
        <begin position="349"/>
        <end position="372"/>
    </location>
</feature>
<dbReference type="Proteomes" id="UP000248326">
    <property type="component" value="Unassembled WGS sequence"/>
</dbReference>
<feature type="transmembrane region" description="Helical" evidence="7">
    <location>
        <begin position="97"/>
        <end position="116"/>
    </location>
</feature>
<evidence type="ECO:0000256" key="2">
    <source>
        <dbReference type="ARBA" id="ARBA00022475"/>
    </source>
</evidence>
<dbReference type="EMBL" id="QJSX01000002">
    <property type="protein sequence ID" value="PYE55965.1"/>
    <property type="molecule type" value="Genomic_DNA"/>
</dbReference>
<feature type="transmembrane region" description="Helical" evidence="7">
    <location>
        <begin position="30"/>
        <end position="52"/>
    </location>
</feature>
<feature type="transmembrane region" description="Helical" evidence="7">
    <location>
        <begin position="248"/>
        <end position="273"/>
    </location>
</feature>
<dbReference type="Pfam" id="PF03631">
    <property type="entry name" value="Virul_fac_BrkB"/>
    <property type="match status" value="1"/>
</dbReference>
<feature type="region of interest" description="Disordered" evidence="6">
    <location>
        <begin position="286"/>
        <end position="344"/>
    </location>
</feature>
<feature type="transmembrane region" description="Helical" evidence="7">
    <location>
        <begin position="144"/>
        <end position="170"/>
    </location>
</feature>
<dbReference type="PANTHER" id="PTHR30213">
    <property type="entry name" value="INNER MEMBRANE PROTEIN YHJD"/>
    <property type="match status" value="1"/>
</dbReference>
<dbReference type="InterPro" id="IPR017039">
    <property type="entry name" value="Virul_fac_BrkB"/>
</dbReference>
<dbReference type="RefSeq" id="WP_110885487.1">
    <property type="nucleotide sequence ID" value="NZ_QJSX01000002.1"/>
</dbReference>
<name>A0A318SFF4_9DEIO</name>
<organism evidence="8 9">
    <name type="scientific">Deinococcus yavapaiensis KR-236</name>
    <dbReference type="NCBI Taxonomy" id="694435"/>
    <lineage>
        <taxon>Bacteria</taxon>
        <taxon>Thermotogati</taxon>
        <taxon>Deinococcota</taxon>
        <taxon>Deinococci</taxon>
        <taxon>Deinococcales</taxon>
        <taxon>Deinococcaceae</taxon>
        <taxon>Deinococcus</taxon>
    </lineage>
</organism>
<dbReference type="OrthoDB" id="9797028at2"/>
<gene>
    <name evidence="8" type="ORF">DES52_102332</name>
</gene>
<feature type="transmembrane region" description="Helical" evidence="7">
    <location>
        <begin position="177"/>
        <end position="208"/>
    </location>
</feature>
<evidence type="ECO:0000256" key="7">
    <source>
        <dbReference type="SAM" id="Phobius"/>
    </source>
</evidence>
<keyword evidence="5 7" id="KW-0472">Membrane</keyword>
<evidence type="ECO:0000256" key="6">
    <source>
        <dbReference type="SAM" id="MobiDB-lite"/>
    </source>
</evidence>